<comment type="caution">
    <text evidence="1">The sequence shown here is derived from an EMBL/GenBank/DDBJ whole genome shotgun (WGS) entry which is preliminary data.</text>
</comment>
<keyword evidence="2" id="KW-1185">Reference proteome</keyword>
<protein>
    <submittedName>
        <fullName evidence="1">Uncharacterized protein</fullName>
    </submittedName>
</protein>
<proteinExistence type="predicted"/>
<reference evidence="1" key="2">
    <citation type="submission" date="2021-02" db="EMBL/GenBank/DDBJ databases">
        <authorList>
            <person name="Kimball J.A."/>
            <person name="Haas M.W."/>
            <person name="Macchietto M."/>
            <person name="Kono T."/>
            <person name="Duquette J."/>
            <person name="Shao M."/>
        </authorList>
    </citation>
    <scope>NUCLEOTIDE SEQUENCE</scope>
    <source>
        <tissue evidence="1">Fresh leaf tissue</tissue>
    </source>
</reference>
<evidence type="ECO:0000313" key="2">
    <source>
        <dbReference type="Proteomes" id="UP000729402"/>
    </source>
</evidence>
<name>A0A8J6BS67_ZIZPA</name>
<dbReference type="Proteomes" id="UP000729402">
    <property type="component" value="Unassembled WGS sequence"/>
</dbReference>
<organism evidence="1 2">
    <name type="scientific">Zizania palustris</name>
    <name type="common">Northern wild rice</name>
    <dbReference type="NCBI Taxonomy" id="103762"/>
    <lineage>
        <taxon>Eukaryota</taxon>
        <taxon>Viridiplantae</taxon>
        <taxon>Streptophyta</taxon>
        <taxon>Embryophyta</taxon>
        <taxon>Tracheophyta</taxon>
        <taxon>Spermatophyta</taxon>
        <taxon>Magnoliopsida</taxon>
        <taxon>Liliopsida</taxon>
        <taxon>Poales</taxon>
        <taxon>Poaceae</taxon>
        <taxon>BOP clade</taxon>
        <taxon>Oryzoideae</taxon>
        <taxon>Oryzeae</taxon>
        <taxon>Zizaniinae</taxon>
        <taxon>Zizania</taxon>
    </lineage>
</organism>
<accession>A0A8J6BS67</accession>
<reference evidence="1" key="1">
    <citation type="journal article" date="2021" name="bioRxiv">
        <title>Whole Genome Assembly and Annotation of Northern Wild Rice, Zizania palustris L., Supports a Whole Genome Duplication in the Zizania Genus.</title>
        <authorList>
            <person name="Haas M."/>
            <person name="Kono T."/>
            <person name="Macchietto M."/>
            <person name="Millas R."/>
            <person name="McGilp L."/>
            <person name="Shao M."/>
            <person name="Duquette J."/>
            <person name="Hirsch C.N."/>
            <person name="Kimball J."/>
        </authorList>
    </citation>
    <scope>NUCLEOTIDE SEQUENCE</scope>
    <source>
        <tissue evidence="1">Fresh leaf tissue</tissue>
    </source>
</reference>
<dbReference type="AlphaFoldDB" id="A0A8J6BS67"/>
<sequence>MWSFRGNGGMRCDDCGPICSGGQCGAGCSVVSVDLPMPLGVAVGGCWWLEWKTLASGTRVWK</sequence>
<dbReference type="EMBL" id="JAAALK010000081">
    <property type="protein sequence ID" value="KAG8091180.1"/>
    <property type="molecule type" value="Genomic_DNA"/>
</dbReference>
<evidence type="ECO:0000313" key="1">
    <source>
        <dbReference type="EMBL" id="KAG8091180.1"/>
    </source>
</evidence>
<gene>
    <name evidence="1" type="ORF">GUJ93_ZPchr0011g28868</name>
</gene>